<dbReference type="InterPro" id="IPR036259">
    <property type="entry name" value="MFS_trans_sf"/>
</dbReference>
<comment type="similarity">
    <text evidence="2">Belongs to the major facilitator superfamily. Monocarboxylate porter (TC 2.A.1.13) family.</text>
</comment>
<dbReference type="EMBL" id="JAPZBR010000004">
    <property type="protein sequence ID" value="KAJ5354750.1"/>
    <property type="molecule type" value="Genomic_DNA"/>
</dbReference>
<dbReference type="PANTHER" id="PTHR11360">
    <property type="entry name" value="MONOCARBOXYLATE TRANSPORTER"/>
    <property type="match status" value="1"/>
</dbReference>
<feature type="transmembrane region" description="Helical" evidence="3">
    <location>
        <begin position="326"/>
        <end position="348"/>
    </location>
</feature>
<comment type="caution">
    <text evidence="5">The sequence shown here is derived from an EMBL/GenBank/DDBJ whole genome shotgun (WGS) entry which is preliminary data.</text>
</comment>
<evidence type="ECO:0000259" key="4">
    <source>
        <dbReference type="PROSITE" id="PS50850"/>
    </source>
</evidence>
<feature type="transmembrane region" description="Helical" evidence="3">
    <location>
        <begin position="120"/>
        <end position="146"/>
    </location>
</feature>
<feature type="transmembrane region" description="Helical" evidence="3">
    <location>
        <begin position="76"/>
        <end position="99"/>
    </location>
</feature>
<reference evidence="5" key="2">
    <citation type="journal article" date="2023" name="IMA Fungus">
        <title>Comparative genomic study of the Penicillium genus elucidates a diverse pangenome and 15 lateral gene transfer events.</title>
        <authorList>
            <person name="Petersen C."/>
            <person name="Sorensen T."/>
            <person name="Nielsen M.R."/>
            <person name="Sondergaard T.E."/>
            <person name="Sorensen J.L."/>
            <person name="Fitzpatrick D.A."/>
            <person name="Frisvad J.C."/>
            <person name="Nielsen K.L."/>
        </authorList>
    </citation>
    <scope>NUCLEOTIDE SEQUENCE</scope>
    <source>
        <strain evidence="5">IBT 35675</strain>
    </source>
</reference>
<keyword evidence="3" id="KW-0812">Transmembrane</keyword>
<proteinExistence type="inferred from homology"/>
<feature type="domain" description="Major facilitator superfamily (MFS) profile" evidence="4">
    <location>
        <begin position="262"/>
        <end position="467"/>
    </location>
</feature>
<feature type="transmembrane region" description="Helical" evidence="3">
    <location>
        <begin position="257"/>
        <end position="279"/>
    </location>
</feature>
<evidence type="ECO:0000256" key="2">
    <source>
        <dbReference type="ARBA" id="ARBA00006727"/>
    </source>
</evidence>
<feature type="transmembrane region" description="Helical" evidence="3">
    <location>
        <begin position="354"/>
        <end position="373"/>
    </location>
</feature>
<dbReference type="SUPFAM" id="SSF103473">
    <property type="entry name" value="MFS general substrate transporter"/>
    <property type="match status" value="1"/>
</dbReference>
<feature type="transmembrane region" description="Helical" evidence="3">
    <location>
        <begin position="423"/>
        <end position="450"/>
    </location>
</feature>
<feature type="transmembrane region" description="Helical" evidence="3">
    <location>
        <begin position="184"/>
        <end position="204"/>
    </location>
</feature>
<keyword evidence="3" id="KW-1133">Transmembrane helix</keyword>
<protein>
    <submittedName>
        <fullName evidence="5">Major facilitator superfamily domain-containing protein</fullName>
    </submittedName>
</protein>
<feature type="transmembrane region" description="Helical" evidence="3">
    <location>
        <begin position="216"/>
        <end position="236"/>
    </location>
</feature>
<dbReference type="PANTHER" id="PTHR11360:SF287">
    <property type="entry name" value="MFS MONOCARBOXYLATE TRANSPORTER"/>
    <property type="match status" value="1"/>
</dbReference>
<name>A0A9W9R855_PENBR</name>
<dbReference type="AlphaFoldDB" id="A0A9W9R855"/>
<evidence type="ECO:0000256" key="3">
    <source>
        <dbReference type="SAM" id="Phobius"/>
    </source>
</evidence>
<feature type="transmembrane region" description="Helical" evidence="3">
    <location>
        <begin position="299"/>
        <end position="319"/>
    </location>
</feature>
<dbReference type="InterPro" id="IPR011701">
    <property type="entry name" value="MFS"/>
</dbReference>
<evidence type="ECO:0000313" key="6">
    <source>
        <dbReference type="Proteomes" id="UP001148299"/>
    </source>
</evidence>
<dbReference type="InterPro" id="IPR020846">
    <property type="entry name" value="MFS_dom"/>
</dbReference>
<dbReference type="Pfam" id="PF07690">
    <property type="entry name" value="MFS_1"/>
    <property type="match status" value="1"/>
</dbReference>
<evidence type="ECO:0000256" key="1">
    <source>
        <dbReference type="ARBA" id="ARBA00004141"/>
    </source>
</evidence>
<comment type="subcellular location">
    <subcellularLocation>
        <location evidence="1">Membrane</location>
        <topology evidence="1">Multi-pass membrane protein</topology>
    </subcellularLocation>
</comment>
<dbReference type="PROSITE" id="PS50850">
    <property type="entry name" value="MFS"/>
    <property type="match status" value="1"/>
</dbReference>
<dbReference type="GO" id="GO:0016020">
    <property type="term" value="C:membrane"/>
    <property type="evidence" value="ECO:0007669"/>
    <property type="project" value="UniProtKB-SubCell"/>
</dbReference>
<reference evidence="5" key="1">
    <citation type="submission" date="2022-12" db="EMBL/GenBank/DDBJ databases">
        <authorList>
            <person name="Petersen C."/>
        </authorList>
    </citation>
    <scope>NUCLEOTIDE SEQUENCE</scope>
    <source>
        <strain evidence="5">IBT 35675</strain>
    </source>
</reference>
<dbReference type="Proteomes" id="UP001148299">
    <property type="component" value="Unassembled WGS sequence"/>
</dbReference>
<keyword evidence="6" id="KW-1185">Reference proteome</keyword>
<organism evidence="5 6">
    <name type="scientific">Penicillium brevicompactum</name>
    <dbReference type="NCBI Taxonomy" id="5074"/>
    <lineage>
        <taxon>Eukaryota</taxon>
        <taxon>Fungi</taxon>
        <taxon>Dikarya</taxon>
        <taxon>Ascomycota</taxon>
        <taxon>Pezizomycotina</taxon>
        <taxon>Eurotiomycetes</taxon>
        <taxon>Eurotiomycetidae</taxon>
        <taxon>Eurotiales</taxon>
        <taxon>Aspergillaceae</taxon>
        <taxon>Penicillium</taxon>
    </lineage>
</organism>
<dbReference type="InterPro" id="IPR050327">
    <property type="entry name" value="Proton-linked_MCT"/>
</dbReference>
<keyword evidence="3" id="KW-0472">Membrane</keyword>
<evidence type="ECO:0000313" key="5">
    <source>
        <dbReference type="EMBL" id="KAJ5354750.1"/>
    </source>
</evidence>
<accession>A0A9W9R855</accession>
<feature type="transmembrane region" description="Helical" evidence="3">
    <location>
        <begin position="152"/>
        <end position="172"/>
    </location>
</feature>
<gene>
    <name evidence="5" type="ORF">N7541_005794</name>
</gene>
<feature type="transmembrane region" description="Helical" evidence="3">
    <location>
        <begin position="385"/>
        <end position="403"/>
    </location>
</feature>
<sequence>MTSTSPTESVPPHPLQEIELQEPHDGAFINQELAPTDCGLAAWKLLGTAFVFESLLWGKYYIDYYSELPEFADSRYISVVGTVASGISYLGAPLTAPFIKRYQRYQRQMIWIGCTVSAKVNLYAQVSMLTPPGPICILALVAGSFASTLETLILTQGVAYGVGFLIFYYPILNMVNEYWIARRGMAYGLLCSATGVSGAVMPFIMGKMLDKYGYRITLRAVAVALFILTGPLIPFLKGRLPASRHTASATAKSDWSFLRTPLFWVYSASNIAQGLGYFLPSLYLPSYARSIGLSNTEGALLLALMSVAQVAGQFTFGFLSDKSVSVNLLITLSSVGAAVAAFTIWGFAHSLAPLVAFALIYGFFGAGYVAMWARMSTSVSTDPTATSMIFGLFCFGKGIGNVATGPLGGNLILQGVELENYGLVKYMAVVIFTGACMALSALVVCSRSLWKSGPRDLPRRWMYAWFY</sequence>
<dbReference type="Gene3D" id="1.20.1250.20">
    <property type="entry name" value="MFS general substrate transporter like domains"/>
    <property type="match status" value="2"/>
</dbReference>
<dbReference type="GO" id="GO:0022857">
    <property type="term" value="F:transmembrane transporter activity"/>
    <property type="evidence" value="ECO:0007669"/>
    <property type="project" value="InterPro"/>
</dbReference>